<comment type="caution">
    <text evidence="2">The sequence shown here is derived from an EMBL/GenBank/DDBJ whole genome shotgun (WGS) entry which is preliminary data.</text>
</comment>
<keyword evidence="1" id="KW-1133">Transmembrane helix</keyword>
<dbReference type="RefSeq" id="WP_190386564.1">
    <property type="nucleotide sequence ID" value="NZ_JACJTM010000023.1"/>
</dbReference>
<organism evidence="2 3">
    <name type="scientific">Aphanizomenon flos-aquae FACHB-1249</name>
    <dbReference type="NCBI Taxonomy" id="2692889"/>
    <lineage>
        <taxon>Bacteria</taxon>
        <taxon>Bacillati</taxon>
        <taxon>Cyanobacteriota</taxon>
        <taxon>Cyanophyceae</taxon>
        <taxon>Nostocales</taxon>
        <taxon>Aphanizomenonaceae</taxon>
        <taxon>Aphanizomenon</taxon>
    </lineage>
</organism>
<evidence type="ECO:0000313" key="2">
    <source>
        <dbReference type="EMBL" id="MBD2685899.1"/>
    </source>
</evidence>
<dbReference type="Proteomes" id="UP000660270">
    <property type="component" value="Unassembled WGS sequence"/>
</dbReference>
<dbReference type="GeneID" id="78218468"/>
<proteinExistence type="predicted"/>
<feature type="transmembrane region" description="Helical" evidence="1">
    <location>
        <begin position="9"/>
        <end position="28"/>
    </location>
</feature>
<sequence>MPTVRNRQLPYFLFSLTLVVIIGFFQFLDQLPTLPCQKSGFTVSQTTKSYIHPQKIVVRPWLGEHYVYAVFMLPNNHVYDQLMTINLPVNRTYCGVITNPTQTIDEINAKPGHYLVRGYLQTRLALKFIFAGQINDLKQINNWQLGYGIKKLPSE</sequence>
<keyword evidence="1" id="KW-0472">Membrane</keyword>
<protein>
    <submittedName>
        <fullName evidence="2">Uncharacterized protein</fullName>
    </submittedName>
</protein>
<evidence type="ECO:0000313" key="3">
    <source>
        <dbReference type="Proteomes" id="UP000660270"/>
    </source>
</evidence>
<gene>
    <name evidence="2" type="ORF">H6G43_11855</name>
</gene>
<dbReference type="EMBL" id="JACJTM010000023">
    <property type="protein sequence ID" value="MBD2685899.1"/>
    <property type="molecule type" value="Genomic_DNA"/>
</dbReference>
<name>A0ABR8IRI2_APHFL</name>
<evidence type="ECO:0000256" key="1">
    <source>
        <dbReference type="SAM" id="Phobius"/>
    </source>
</evidence>
<keyword evidence="3" id="KW-1185">Reference proteome</keyword>
<reference evidence="2 3" key="1">
    <citation type="journal article" date="2020" name="ISME J.">
        <title>Comparative genomics reveals insights into cyanobacterial evolution and habitat adaptation.</title>
        <authorList>
            <person name="Chen M.Y."/>
            <person name="Teng W.K."/>
            <person name="Zhao L."/>
            <person name="Hu C.X."/>
            <person name="Zhou Y.K."/>
            <person name="Han B.P."/>
            <person name="Song L.R."/>
            <person name="Shu W.S."/>
        </authorList>
    </citation>
    <scope>NUCLEOTIDE SEQUENCE [LARGE SCALE GENOMIC DNA]</scope>
    <source>
        <strain evidence="2 3">FACHB-1249</strain>
    </source>
</reference>
<accession>A0ABR8IRI2</accession>
<keyword evidence="1" id="KW-0812">Transmembrane</keyword>